<feature type="domain" description="PLAT" evidence="3">
    <location>
        <begin position="1393"/>
        <end position="1511"/>
    </location>
</feature>
<feature type="domain" description="PLAT" evidence="3">
    <location>
        <begin position="174"/>
        <end position="299"/>
    </location>
</feature>
<dbReference type="Xenbase" id="XB-GENE-17332055">
    <property type="gene designation" value="loxhd1.L"/>
</dbReference>
<organism evidence="4 5">
    <name type="scientific">Xenopus laevis</name>
    <name type="common">African clawed frog</name>
    <dbReference type="NCBI Taxonomy" id="8355"/>
    <lineage>
        <taxon>Eukaryota</taxon>
        <taxon>Metazoa</taxon>
        <taxon>Chordata</taxon>
        <taxon>Craniata</taxon>
        <taxon>Vertebrata</taxon>
        <taxon>Euteleostomi</taxon>
        <taxon>Amphibia</taxon>
        <taxon>Batrachia</taxon>
        <taxon>Anura</taxon>
        <taxon>Pipoidea</taxon>
        <taxon>Pipidae</taxon>
        <taxon>Xenopodinae</taxon>
        <taxon>Xenopus</taxon>
        <taxon>Xenopus</taxon>
    </lineage>
</organism>
<dbReference type="Gene3D" id="2.60.60.20">
    <property type="entry name" value="PLAT/LH2 domain"/>
    <property type="match status" value="4"/>
</dbReference>
<evidence type="ECO:0000313" key="6">
    <source>
        <dbReference type="Xenbase" id="XB-GENE-17332055"/>
    </source>
</evidence>
<feature type="domain" description="PLAT" evidence="3">
    <location>
        <begin position="1977"/>
        <end position="2092"/>
    </location>
</feature>
<feature type="domain" description="PLAT" evidence="3">
    <location>
        <begin position="2236"/>
        <end position="2360"/>
    </location>
</feature>
<evidence type="ECO:0000313" key="5">
    <source>
        <dbReference type="RefSeq" id="XP_018122604.1"/>
    </source>
</evidence>
<proteinExistence type="predicted"/>
<evidence type="ECO:0000259" key="3">
    <source>
        <dbReference type="PROSITE" id="PS50095"/>
    </source>
</evidence>
<dbReference type="KEGG" id="xla:108718724"/>
<dbReference type="PANTHER" id="PTHR45901:SF3">
    <property type="entry name" value="LIPOXYGENASE HOMOLOGY DOMAIN-CONTAINING PROTEIN 1"/>
    <property type="match status" value="1"/>
</dbReference>
<dbReference type="InterPro" id="IPR052970">
    <property type="entry name" value="Inner_ear_hair_cell_LOXHD"/>
</dbReference>
<feature type="domain" description="PLAT" evidence="3">
    <location>
        <begin position="2377"/>
        <end position="2493"/>
    </location>
</feature>
<dbReference type="PaxDb" id="8355-A0A1L8I2Y6"/>
<feature type="domain" description="PLAT" evidence="3">
    <location>
        <begin position="1088"/>
        <end position="1236"/>
    </location>
</feature>
<dbReference type="AGR" id="Xenbase:XB-GENE-17332055"/>
<feature type="domain" description="PLAT" evidence="3">
    <location>
        <begin position="570"/>
        <end position="686"/>
    </location>
</feature>
<feature type="compositionally biased region" description="Basic residues" evidence="2">
    <location>
        <begin position="1187"/>
        <end position="1197"/>
    </location>
</feature>
<dbReference type="RefSeq" id="XP_018122604.1">
    <property type="nucleotide sequence ID" value="XM_018267115.2"/>
</dbReference>
<dbReference type="InterPro" id="IPR001024">
    <property type="entry name" value="PLAT/LH2_dom"/>
</dbReference>
<keyword evidence="4" id="KW-1185">Reference proteome</keyword>
<name>A0A1L8I2Y6_XENLA</name>
<feature type="domain" description="PLAT" evidence="3">
    <location>
        <begin position="1246"/>
        <end position="1363"/>
    </location>
</feature>
<reference evidence="5" key="1">
    <citation type="submission" date="2025-08" db="UniProtKB">
        <authorList>
            <consortium name="RefSeq"/>
        </authorList>
    </citation>
    <scope>IDENTIFICATION</scope>
    <source>
        <strain evidence="5">J_2021</strain>
        <tissue evidence="5">Erythrocytes</tissue>
    </source>
</reference>
<feature type="region of interest" description="Disordered" evidence="2">
    <location>
        <begin position="1180"/>
        <end position="1206"/>
    </location>
</feature>
<dbReference type="OrthoDB" id="5322100at2759"/>
<feature type="domain" description="PLAT" evidence="3">
    <location>
        <begin position="1678"/>
        <end position="1796"/>
    </location>
</feature>
<feature type="domain" description="PLAT" evidence="3">
    <location>
        <begin position="2105"/>
        <end position="2223"/>
    </location>
</feature>
<accession>A0A1L8I2Y6</accession>
<feature type="region of interest" description="Disordered" evidence="2">
    <location>
        <begin position="145"/>
        <end position="164"/>
    </location>
</feature>
<dbReference type="SUPFAM" id="SSF49723">
    <property type="entry name" value="Lipase/lipooxygenase domain (PLAT/LH2 domain)"/>
    <property type="match status" value="17"/>
</dbReference>
<comment type="caution">
    <text evidence="1">Lacks conserved residue(s) required for the propagation of feature annotation.</text>
</comment>
<feature type="domain" description="PLAT" evidence="3">
    <location>
        <begin position="958"/>
        <end position="1077"/>
    </location>
</feature>
<evidence type="ECO:0000256" key="1">
    <source>
        <dbReference type="PROSITE-ProRule" id="PRU00152"/>
    </source>
</evidence>
<gene>
    <name evidence="5 6" type="primary">loxhd1.L</name>
</gene>
<dbReference type="Gene3D" id="2.40.180.10">
    <property type="entry name" value="Catalase core domain"/>
    <property type="match status" value="13"/>
</dbReference>
<dbReference type="Bgee" id="108718724">
    <property type="expression patterns" value="Expressed in internal ear and 9 other cell types or tissues"/>
</dbReference>
<dbReference type="Pfam" id="PF01477">
    <property type="entry name" value="PLAT"/>
    <property type="match status" value="17"/>
</dbReference>
<dbReference type="GeneID" id="108718724"/>
<feature type="domain" description="PLAT" evidence="3">
    <location>
        <begin position="1524"/>
        <end position="1649"/>
    </location>
</feature>
<evidence type="ECO:0000313" key="4">
    <source>
        <dbReference type="Proteomes" id="UP000186698"/>
    </source>
</evidence>
<feature type="domain" description="PLAT" evidence="3">
    <location>
        <begin position="446"/>
        <end position="561"/>
    </location>
</feature>
<feature type="domain" description="PLAT" evidence="3">
    <location>
        <begin position="317"/>
        <end position="434"/>
    </location>
</feature>
<dbReference type="SMART" id="SM00308">
    <property type="entry name" value="LH2"/>
    <property type="match status" value="15"/>
</dbReference>
<dbReference type="PROSITE" id="PS50095">
    <property type="entry name" value="PLAT"/>
    <property type="match status" value="17"/>
</dbReference>
<dbReference type="OMA" id="MICEMPA"/>
<feature type="domain" description="PLAT" evidence="3">
    <location>
        <begin position="1846"/>
        <end position="1964"/>
    </location>
</feature>
<feature type="domain" description="PLAT" evidence="3">
    <location>
        <begin position="699"/>
        <end position="814"/>
    </location>
</feature>
<dbReference type="CDD" id="cd01756">
    <property type="entry name" value="PLAT_repeat"/>
    <property type="match status" value="14"/>
</dbReference>
<dbReference type="CTD" id="108718724"/>
<dbReference type="InterPro" id="IPR036392">
    <property type="entry name" value="PLAT/LH2_dom_sf"/>
</dbReference>
<dbReference type="Proteomes" id="UP000186698">
    <property type="component" value="Chromosome 1L"/>
</dbReference>
<protein>
    <submittedName>
        <fullName evidence="5">Lipoxygenase homology domain-containing protein 1</fullName>
    </submittedName>
</protein>
<feature type="domain" description="PLAT" evidence="3">
    <location>
        <begin position="827"/>
        <end position="947"/>
    </location>
</feature>
<sequence length="2496" mass="281958">MPSQMQYYNSSPSVTGILQPITAPGSFGQMRPRDAYPSTTAPRIRPVTGFQFRDVSPPRGKPVWNDGYKSEGWKNSLRRYKVSLNHRPVESVLSKRAPYAGRTLSANSGGYQYRNGNTDTLPTYNSMNDPHLYDFYAKKFGLQVNPQPPSMKRTKSAPTRRSVLRSGSLSGKKVLYKVVVKTGDKKQAGTNARVFLQMKGSKGKLSKTQLYKASGMDSSDKSEAFSFKKGSTQSFKVYGPEIGDIKTITIEHDGLEQQHAWFLEEVFVTNTNRDKSWYFPCRRWFSLYHTDCQLSRTLSPEIKPVSHELDGKKGDHTVYEVVTVTGDVRGAGTDANVFVTLFGEFGITPKIHLTSKSRTAFERSKTDVFRIKTNNVGPLKKIRIEHDNTGLNAGWYLDRVIITDMNRPHLRFYFPCNNWLSKEEGDGLYVRDLLGSLNPMDVPKMNKYVARVFTGASNGSGTDADVFLNIFGENGDTGERRLDNDKNNFEKGTEDKFTIDAPNLGKIRKITIGHNNKGGSAGWFLEKVIIEDLGNKTVYDFPCSRWFAIDEDDGKIQRDLLVGGSEATGIVYNVAIMTGDIRGAGTDSKIHIILHGEKGMKNSGKIFLEGGEFERGRIDIFNIEIAALLSPLSRVTIGHDGHGVGAGWYCEKVIVYCPFTGIEQTFPCGYWLDEDEGDGLIERELYEMLSLRQKRQKKHPWSLWIWTSDIKNAGTDANILLQVYGEKGKSDEMKLDNNSDNFEAGQVDRFMIELPDLGALYKIRIWHEKRTAFSGWHLNKVTLLKTLTKEKYTFKCGRWLDLNEDDREIVRELAAEGPLVDSVLPVVKYRVTVYTGTVSGSGTDANVFICLFGDFGDTGERFLIDCKNNMNKFEKGNADDFIIEAVTLKQVKRVRIGHDGKGGGCGWYLDKVVVREDGKPETDAVEFPCNRWFDRNEDDGHIIRELVPAGDSQNLRSISYHFQIKTGDVSGASSDSRVFVKLYGEKGDTNKQFLLVSDNNLGDNFERGRVDNFTINTIDIGKINKLLIGHDNVGIRAGWFLANVVVQVPSHGKQYMFPVNRWLCKDECDGKVEVEVYASEVKMIEKLVNYEVIITTGNVRGAGTNANVFMQLYGEQGKTEEMFLRSRSNDFERGAVEIFKIEAVEVGKIRKLRIGHDGKGFGDGWYLESVEIKRVGMQMMSGEKTDKKKKTNKKKKSSKEDEEELQPQEVVESYKFECQRWLARGEEDGELVVELLPLETSELEENSYEIHVFTGTVWGAGTDANVYVTMYGELGDTGERQLKKANHLNKFERGQEDIFTIKAVDLGELKKLRIRHDNKGANAGWFLDRVEIVDEKDDTKYFFPCQRWLAVDEDDGQIARQLVPVNEAFMKKEDEGQDQSLATLGLEQKAKSTTYTVSIKTGDKKNSGTDANVFLILYGEKDDTGFMNLKASKTNKNKFERGQIDVFTVEAVDIGTLTKLKIGHDNKGTSAGWFLDWVEIDAPSLGQRVKFPCGRWLDKSEDDGTIERYLFPSELQTEQYVPFVPYEITAYTSDIFGAGTDADVFIVLYGRDGVCTQQKSLCVNKRERRLYFERNSVDQFIVELEDVGDIIEKIRIGHTGKGLNSGWHLDRVEIRRLLPNGKGSQTITFPCERWLAKSEDDGETVRELVPSDIFTEKLMKDGTLKQIEMEVEDPLETHTYSISVFTGDIYGSGTDANVFITVYGDLGDTGERKLSKSETNSNKFERGQVDKFNIEAVDLGTIYKIKIRHDNSMLNPDWYLERVEILNEVTEETYMFICERWLSTKKEDKKIERVLYEKEYDGERLSLGSSSKSFWGSSISLRSQDNNANVKGKNSLDGSHQDATLIPYHITITTGLDRVGGTESRAYVIIMGPQKIRTERLWLDLPKEKKGFAPGSVEKFSVVGLDVGEIKKMELGHDGVTPESCWLVDEIQLTVPNKGLMYTFVCKCWFAKDRGDGLTARVFDMLDATAITIGHKILYEVTVVTGDVPNGGTDANIYITCFGESGSSEEMQLPKGDDRFERGQRDTFVMEIADIAPLKKMRMRIDGKGSRPEWYFEQITLKNLTTEEETVFMYGDWLSKTNGERKTLSCEMAATIDGEEMVDTTTYIIQVKTSDVSGAGTDANVFLIIFGENGDTGTLALKQSNNSNKFERSQSDVFRFPDMLSLGDLCKVRVWHDNSGIGPGWHLEFIDIKDETMNKSFRFQCDRWLAKNADDHQIIRELACANNDILDLKERTSYEIVTVTSDRDDAETKDNVWIVLEGKKGRSKEFLLENSSKKRRFARDATDKFKFSSKNVGDIAAICVGHCPKDGRKFSPKPDLHWHVKEIIVTETELGNKYIFNCNAKVPLRSKRDDYKVFECAKAVESFASRARSLVPVKYEVIVVTGFEKGAGTDANVVITMYGSNGDSGRHTLKQKMRNLFERGKTNRFFIETLDLGEMKKVRMEHDNSGINPGWLLERVEITNTATGVTTIFPCGKWLDKKRGGGETWRDLFPKY</sequence>
<dbReference type="PANTHER" id="PTHR45901">
    <property type="entry name" value="PROTEIN CBG12474"/>
    <property type="match status" value="1"/>
</dbReference>
<evidence type="ECO:0000256" key="2">
    <source>
        <dbReference type="SAM" id="MobiDB-lite"/>
    </source>
</evidence>